<protein>
    <recommendedName>
        <fullName evidence="3">Hydroxymethylpyrimidine pyrophosphatase</fullName>
    </recommendedName>
</protein>
<gene>
    <name evidence="1" type="ORF">BJ984_001403</name>
</gene>
<dbReference type="RefSeq" id="WP_179547431.1">
    <property type="nucleotide sequence ID" value="NZ_BSEW01000001.1"/>
</dbReference>
<proteinExistence type="predicted"/>
<keyword evidence="2" id="KW-1185">Reference proteome</keyword>
<dbReference type="EMBL" id="JACCBM010000001">
    <property type="protein sequence ID" value="NYD70245.1"/>
    <property type="molecule type" value="Genomic_DNA"/>
</dbReference>
<dbReference type="AlphaFoldDB" id="A0A852SN56"/>
<evidence type="ECO:0008006" key="3">
    <source>
        <dbReference type="Google" id="ProtNLM"/>
    </source>
</evidence>
<evidence type="ECO:0000313" key="2">
    <source>
        <dbReference type="Proteomes" id="UP000549913"/>
    </source>
</evidence>
<reference evidence="1 2" key="1">
    <citation type="submission" date="2020-07" db="EMBL/GenBank/DDBJ databases">
        <title>Sequencing the genomes of 1000 actinobacteria strains.</title>
        <authorList>
            <person name="Klenk H.-P."/>
        </authorList>
    </citation>
    <scope>NUCLEOTIDE SEQUENCE [LARGE SCALE GENOMIC DNA]</scope>
    <source>
        <strain evidence="1 2">DSM 26474</strain>
    </source>
</reference>
<organism evidence="1 2">
    <name type="scientific">Herbiconiux flava</name>
    <dbReference type="NCBI Taxonomy" id="881268"/>
    <lineage>
        <taxon>Bacteria</taxon>
        <taxon>Bacillati</taxon>
        <taxon>Actinomycetota</taxon>
        <taxon>Actinomycetes</taxon>
        <taxon>Micrococcales</taxon>
        <taxon>Microbacteriaceae</taxon>
        <taxon>Herbiconiux</taxon>
    </lineage>
</organism>
<evidence type="ECO:0000313" key="1">
    <source>
        <dbReference type="EMBL" id="NYD70245.1"/>
    </source>
</evidence>
<dbReference type="InterPro" id="IPR036412">
    <property type="entry name" value="HAD-like_sf"/>
</dbReference>
<dbReference type="Proteomes" id="UP000549913">
    <property type="component" value="Unassembled WGS sequence"/>
</dbReference>
<sequence>MTLETPALGLLLDVDGPIADPVTRTIAIPSIAADLVALANAGIPIAFNTGRSDGFLKGEVVGPLVDGGLNRDARVFGVCEKGAVWFAITPDGAGELFMAESLVPTKEFSTAVERMVDERFAEWMFFDHTKRASLAVEQRTDVESTDYLAVQDDFCRAAVDLCKEFDYGVMWRTDSFPASDGSVTKRIDPTIISVDIESIVVGKDYGAERAIALIEATGPVPRRWHTVGDSRTDYAMADWLHAHDFDVEHVDVRPADGLLEKPYPVLTAADPAQTNDAAGAAFLRTWATDLLGA</sequence>
<dbReference type="SUPFAM" id="SSF56784">
    <property type="entry name" value="HAD-like"/>
    <property type="match status" value="1"/>
</dbReference>
<accession>A0A852SN56</accession>
<comment type="caution">
    <text evidence="1">The sequence shown here is derived from an EMBL/GenBank/DDBJ whole genome shotgun (WGS) entry which is preliminary data.</text>
</comment>
<name>A0A852SN56_9MICO</name>